<dbReference type="EMBL" id="HACG01049359">
    <property type="protein sequence ID" value="CEK96224.1"/>
    <property type="molecule type" value="Transcribed_RNA"/>
</dbReference>
<accession>A0A0B7BSL0</accession>
<gene>
    <name evidence="1" type="primary">ORF211077</name>
</gene>
<proteinExistence type="predicted"/>
<evidence type="ECO:0000313" key="1">
    <source>
        <dbReference type="EMBL" id="CEK96224.1"/>
    </source>
</evidence>
<reference evidence="1" key="1">
    <citation type="submission" date="2014-12" db="EMBL/GenBank/DDBJ databases">
        <title>Insight into the proteome of Arion vulgaris.</title>
        <authorList>
            <person name="Aradska J."/>
            <person name="Bulat T."/>
            <person name="Smidak R."/>
            <person name="Sarate P."/>
            <person name="Gangsoo J."/>
            <person name="Sialana F."/>
            <person name="Bilban M."/>
            <person name="Lubec G."/>
        </authorList>
    </citation>
    <scope>NUCLEOTIDE SEQUENCE</scope>
    <source>
        <tissue evidence="1">Skin</tissue>
    </source>
</reference>
<protein>
    <submittedName>
        <fullName evidence="1">Uncharacterized protein</fullName>
    </submittedName>
</protein>
<organism evidence="1">
    <name type="scientific">Arion vulgaris</name>
    <dbReference type="NCBI Taxonomy" id="1028688"/>
    <lineage>
        <taxon>Eukaryota</taxon>
        <taxon>Metazoa</taxon>
        <taxon>Spiralia</taxon>
        <taxon>Lophotrochozoa</taxon>
        <taxon>Mollusca</taxon>
        <taxon>Gastropoda</taxon>
        <taxon>Heterobranchia</taxon>
        <taxon>Euthyneura</taxon>
        <taxon>Panpulmonata</taxon>
        <taxon>Eupulmonata</taxon>
        <taxon>Stylommatophora</taxon>
        <taxon>Helicina</taxon>
        <taxon>Arionoidea</taxon>
        <taxon>Arionidae</taxon>
        <taxon>Arion</taxon>
    </lineage>
</organism>
<dbReference type="AlphaFoldDB" id="A0A0B7BSL0"/>
<name>A0A0B7BSL0_9EUPU</name>
<sequence length="59" mass="7049">MDRDNNSQIQQGLRIEENWLMRQIIMRKVKCFEYRDTGCETNTIVEGDTPGHQRRKDHG</sequence>